<feature type="region of interest" description="Disordered" evidence="1">
    <location>
        <begin position="1"/>
        <end position="24"/>
    </location>
</feature>
<sequence>MIYATKPRHDENGSTHGVTHTTGKGTVTQIDVAAKRITLDHEAIRKLKLDAGSHDFQIRSEKTVATIKAGDKVDFSIEARGNAMEITRLSKQK</sequence>
<dbReference type="Gene3D" id="2.40.50.320">
    <property type="entry name" value="Copper binding periplasmic protein CusF"/>
    <property type="match status" value="1"/>
</dbReference>
<dbReference type="SUPFAM" id="SSF55200">
    <property type="entry name" value="Translation initiation factor IF3, C-terminal domain"/>
    <property type="match status" value="1"/>
</dbReference>
<organism evidence="2 3">
    <name type="scientific">Massilia suwonensis</name>
    <dbReference type="NCBI Taxonomy" id="648895"/>
    <lineage>
        <taxon>Bacteria</taxon>
        <taxon>Pseudomonadati</taxon>
        <taxon>Pseudomonadota</taxon>
        <taxon>Betaproteobacteria</taxon>
        <taxon>Burkholderiales</taxon>
        <taxon>Oxalobacteraceae</taxon>
        <taxon>Telluria group</taxon>
        <taxon>Massilia</taxon>
    </lineage>
</organism>
<evidence type="ECO:0000313" key="2">
    <source>
        <dbReference type="EMBL" id="MFC5477133.1"/>
    </source>
</evidence>
<dbReference type="InterPro" id="IPR021647">
    <property type="entry name" value="CusF_Ec"/>
</dbReference>
<keyword evidence="3" id="KW-1185">Reference proteome</keyword>
<feature type="compositionally biased region" description="Low complexity" evidence="1">
    <location>
        <begin position="15"/>
        <end position="24"/>
    </location>
</feature>
<name>A0ABW0MFY5_9BURK</name>
<evidence type="ECO:0000313" key="3">
    <source>
        <dbReference type="Proteomes" id="UP001596101"/>
    </source>
</evidence>
<dbReference type="InterPro" id="IPR042230">
    <property type="entry name" value="CusF_sf"/>
</dbReference>
<accession>A0ABW0MFY5</accession>
<gene>
    <name evidence="2" type="ORF">ACFPQ5_02960</name>
</gene>
<dbReference type="EMBL" id="JBHSMR010000004">
    <property type="protein sequence ID" value="MFC5477133.1"/>
    <property type="molecule type" value="Genomic_DNA"/>
</dbReference>
<reference evidence="3" key="1">
    <citation type="journal article" date="2019" name="Int. J. Syst. Evol. Microbiol.">
        <title>The Global Catalogue of Microorganisms (GCM) 10K type strain sequencing project: providing services to taxonomists for standard genome sequencing and annotation.</title>
        <authorList>
            <consortium name="The Broad Institute Genomics Platform"/>
            <consortium name="The Broad Institute Genome Sequencing Center for Infectious Disease"/>
            <person name="Wu L."/>
            <person name="Ma J."/>
        </authorList>
    </citation>
    <scope>NUCLEOTIDE SEQUENCE [LARGE SCALE GENOMIC DNA]</scope>
    <source>
        <strain evidence="3">CCUG 43111</strain>
    </source>
</reference>
<comment type="caution">
    <text evidence="2">The sequence shown here is derived from an EMBL/GenBank/DDBJ whole genome shotgun (WGS) entry which is preliminary data.</text>
</comment>
<dbReference type="Proteomes" id="UP001596101">
    <property type="component" value="Unassembled WGS sequence"/>
</dbReference>
<dbReference type="InterPro" id="IPR036788">
    <property type="entry name" value="T_IF-3_C_sf"/>
</dbReference>
<dbReference type="RefSeq" id="WP_379751758.1">
    <property type="nucleotide sequence ID" value="NZ_JBHSMR010000004.1"/>
</dbReference>
<protein>
    <submittedName>
        <fullName evidence="2">Copper-binding protein</fullName>
    </submittedName>
</protein>
<dbReference type="Pfam" id="PF11604">
    <property type="entry name" value="CusF_Ec"/>
    <property type="match status" value="1"/>
</dbReference>
<evidence type="ECO:0000256" key="1">
    <source>
        <dbReference type="SAM" id="MobiDB-lite"/>
    </source>
</evidence>
<proteinExistence type="predicted"/>